<sequence>MVRLVSWVWGVLGGRVRWRVLWLTHATFMVGVTGLVRDPDGRVLVLRHRLWQEGRQWGFPTGFAKRGETFEGTVEREVFEETGLRVRTGRLLRVRSGFGLRAEVAYEAALIGGTLRIDPLEILEARWVTPDDLPEGLQAAHRELLIPRTPSQTTD</sequence>
<dbReference type="PANTHER" id="PTHR43046:SF16">
    <property type="entry name" value="ADP-RIBOSE PYROPHOSPHATASE YJHB-RELATED"/>
    <property type="match status" value="1"/>
</dbReference>
<dbReference type="InterPro" id="IPR020084">
    <property type="entry name" value="NUDIX_hydrolase_CS"/>
</dbReference>
<dbReference type="PANTHER" id="PTHR43046">
    <property type="entry name" value="GDP-MANNOSE MANNOSYL HYDROLASE"/>
    <property type="match status" value="1"/>
</dbReference>
<organism evidence="6 7">
    <name type="scientific">Nonomuraea spiralis</name>
    <dbReference type="NCBI Taxonomy" id="46182"/>
    <lineage>
        <taxon>Bacteria</taxon>
        <taxon>Bacillati</taxon>
        <taxon>Actinomycetota</taxon>
        <taxon>Actinomycetes</taxon>
        <taxon>Streptosporangiales</taxon>
        <taxon>Streptosporangiaceae</taxon>
        <taxon>Nonomuraea</taxon>
    </lineage>
</organism>
<keyword evidence="3 4" id="KW-0378">Hydrolase</keyword>
<comment type="cofactor">
    <cofactor evidence="1">
        <name>Mg(2+)</name>
        <dbReference type="ChEBI" id="CHEBI:18420"/>
    </cofactor>
</comment>
<evidence type="ECO:0000256" key="4">
    <source>
        <dbReference type="RuleBase" id="RU003476"/>
    </source>
</evidence>
<dbReference type="PROSITE" id="PS51462">
    <property type="entry name" value="NUDIX"/>
    <property type="match status" value="1"/>
</dbReference>
<dbReference type="Pfam" id="PF00293">
    <property type="entry name" value="NUDIX"/>
    <property type="match status" value="1"/>
</dbReference>
<comment type="caution">
    <text evidence="6">The sequence shown here is derived from an EMBL/GenBank/DDBJ whole genome shotgun (WGS) entry which is preliminary data.</text>
</comment>
<evidence type="ECO:0000256" key="2">
    <source>
        <dbReference type="ARBA" id="ARBA00005582"/>
    </source>
</evidence>
<protein>
    <submittedName>
        <fullName evidence="6">NUDIX domain-containing protein</fullName>
    </submittedName>
</protein>
<dbReference type="InterPro" id="IPR015797">
    <property type="entry name" value="NUDIX_hydrolase-like_dom_sf"/>
</dbReference>
<accession>A0ABV5IEX1</accession>
<dbReference type="RefSeq" id="WP_189646086.1">
    <property type="nucleotide sequence ID" value="NZ_BMRC01000002.1"/>
</dbReference>
<reference evidence="6 7" key="1">
    <citation type="submission" date="2024-09" db="EMBL/GenBank/DDBJ databases">
        <authorList>
            <person name="Sun Q."/>
            <person name="Mori K."/>
        </authorList>
    </citation>
    <scope>NUCLEOTIDE SEQUENCE [LARGE SCALE GENOMIC DNA]</scope>
    <source>
        <strain evidence="6 7">CCM 3426</strain>
    </source>
</reference>
<dbReference type="EMBL" id="JBHMEI010000013">
    <property type="protein sequence ID" value="MFB9202897.1"/>
    <property type="molecule type" value="Genomic_DNA"/>
</dbReference>
<evidence type="ECO:0000313" key="6">
    <source>
        <dbReference type="EMBL" id="MFB9202897.1"/>
    </source>
</evidence>
<proteinExistence type="inferred from homology"/>
<evidence type="ECO:0000256" key="1">
    <source>
        <dbReference type="ARBA" id="ARBA00001946"/>
    </source>
</evidence>
<evidence type="ECO:0000256" key="3">
    <source>
        <dbReference type="ARBA" id="ARBA00022801"/>
    </source>
</evidence>
<dbReference type="PRINTS" id="PR00502">
    <property type="entry name" value="NUDIXFAMILY"/>
</dbReference>
<evidence type="ECO:0000313" key="7">
    <source>
        <dbReference type="Proteomes" id="UP001589647"/>
    </source>
</evidence>
<dbReference type="InterPro" id="IPR020476">
    <property type="entry name" value="Nudix_hydrolase"/>
</dbReference>
<dbReference type="SUPFAM" id="SSF55811">
    <property type="entry name" value="Nudix"/>
    <property type="match status" value="1"/>
</dbReference>
<dbReference type="Proteomes" id="UP001589647">
    <property type="component" value="Unassembled WGS sequence"/>
</dbReference>
<dbReference type="InterPro" id="IPR000086">
    <property type="entry name" value="NUDIX_hydrolase_dom"/>
</dbReference>
<keyword evidence="7" id="KW-1185">Reference proteome</keyword>
<evidence type="ECO:0000259" key="5">
    <source>
        <dbReference type="PROSITE" id="PS51462"/>
    </source>
</evidence>
<gene>
    <name evidence="6" type="ORF">ACFFV7_16995</name>
</gene>
<feature type="domain" description="Nudix hydrolase" evidence="5">
    <location>
        <begin position="27"/>
        <end position="151"/>
    </location>
</feature>
<dbReference type="PROSITE" id="PS00893">
    <property type="entry name" value="NUDIX_BOX"/>
    <property type="match status" value="1"/>
</dbReference>
<comment type="similarity">
    <text evidence="2 4">Belongs to the Nudix hydrolase family.</text>
</comment>
<dbReference type="Gene3D" id="3.90.79.10">
    <property type="entry name" value="Nucleoside Triphosphate Pyrophosphohydrolase"/>
    <property type="match status" value="1"/>
</dbReference>
<name>A0ABV5IEX1_9ACTN</name>